<reference evidence="2 4" key="1">
    <citation type="submission" date="2016-06" db="EMBL/GenBank/DDBJ databases">
        <title>Bacterial characters and pathogenicity of Xenorhabdus hominickii from an entomopathogenic nematode, Steinernema monticolum.</title>
        <authorList>
            <person name="Park Y."/>
            <person name="Kim Y."/>
        </authorList>
    </citation>
    <scope>NUCLEOTIDE SEQUENCE [LARGE SCALE GENOMIC DNA]</scope>
    <source>
        <strain evidence="2 4">ANU1</strain>
    </source>
</reference>
<dbReference type="InterPro" id="IPR056725">
    <property type="entry name" value="DUF7823"/>
</dbReference>
<protein>
    <recommendedName>
        <fullName evidence="1">DUF7823 domain-containing protein</fullName>
    </recommendedName>
</protein>
<dbReference type="KEGG" id="xho:A9255_00245"/>
<feature type="domain" description="DUF7823" evidence="1">
    <location>
        <begin position="2"/>
        <end position="63"/>
    </location>
</feature>
<dbReference type="AlphaFoldDB" id="A0A2G0PZZ7"/>
<dbReference type="STRING" id="351679.A9255_00245"/>
<name>A0A2G0PZZ7_XENHO</name>
<gene>
    <name evidence="2" type="ORF">A9255_00245</name>
    <name evidence="3" type="ORF">Xhom_04206</name>
</gene>
<dbReference type="Pfam" id="PF25136">
    <property type="entry name" value="DUF7823"/>
    <property type="match status" value="1"/>
</dbReference>
<evidence type="ECO:0000313" key="3">
    <source>
        <dbReference type="EMBL" id="PHM52540.1"/>
    </source>
</evidence>
<reference evidence="3 5" key="2">
    <citation type="journal article" date="2017" name="Nat. Microbiol.">
        <title>Natural product diversity associated with the nematode symbionts Photorhabdus and Xenorhabdus.</title>
        <authorList>
            <person name="Tobias N.J."/>
            <person name="Wolff H."/>
            <person name="Djahanschiri B."/>
            <person name="Grundmann F."/>
            <person name="Kronenwerth M."/>
            <person name="Shi Y.M."/>
            <person name="Simonyi S."/>
            <person name="Grun P."/>
            <person name="Shapiro-Ilan D."/>
            <person name="Pidot S.J."/>
            <person name="Stinear T.P."/>
            <person name="Ebersberger I."/>
            <person name="Bode H.B."/>
        </authorList>
    </citation>
    <scope>NUCLEOTIDE SEQUENCE [LARGE SCALE GENOMIC DNA]</scope>
    <source>
        <strain evidence="3 5">DSM 17903</strain>
    </source>
</reference>
<dbReference type="EMBL" id="NJAI01000008">
    <property type="protein sequence ID" value="PHM52540.1"/>
    <property type="molecule type" value="Genomic_DNA"/>
</dbReference>
<evidence type="ECO:0000313" key="5">
    <source>
        <dbReference type="Proteomes" id="UP000225433"/>
    </source>
</evidence>
<dbReference type="EMBL" id="CP016176">
    <property type="protein sequence ID" value="AOM39182.1"/>
    <property type="molecule type" value="Genomic_DNA"/>
</dbReference>
<proteinExistence type="predicted"/>
<organism evidence="3 5">
    <name type="scientific">Xenorhabdus hominickii</name>
    <dbReference type="NCBI Taxonomy" id="351679"/>
    <lineage>
        <taxon>Bacteria</taxon>
        <taxon>Pseudomonadati</taxon>
        <taxon>Pseudomonadota</taxon>
        <taxon>Gammaproteobacteria</taxon>
        <taxon>Enterobacterales</taxon>
        <taxon>Morganellaceae</taxon>
        <taxon>Xenorhabdus</taxon>
    </lineage>
</organism>
<dbReference type="Proteomes" id="UP000094600">
    <property type="component" value="Chromosome"/>
</dbReference>
<evidence type="ECO:0000259" key="1">
    <source>
        <dbReference type="Pfam" id="PF25136"/>
    </source>
</evidence>
<sequence>MVALFAKNLTVTVGGTTYHLGSATDYPLTGKQEYEFVGKYINNLGNLLKQNEGNTLHFCLNWK</sequence>
<evidence type="ECO:0000313" key="2">
    <source>
        <dbReference type="EMBL" id="AOM39182.1"/>
    </source>
</evidence>
<evidence type="ECO:0000313" key="4">
    <source>
        <dbReference type="Proteomes" id="UP000094600"/>
    </source>
</evidence>
<accession>A0A2G0PZZ7</accession>
<keyword evidence="4" id="KW-1185">Reference proteome</keyword>
<dbReference type="Proteomes" id="UP000225433">
    <property type="component" value="Unassembled WGS sequence"/>
</dbReference>